<proteinExistence type="predicted"/>
<organism evidence="1 2">
    <name type="scientific">Portunus trituberculatus</name>
    <name type="common">Swimming crab</name>
    <name type="synonym">Neptunus trituberculatus</name>
    <dbReference type="NCBI Taxonomy" id="210409"/>
    <lineage>
        <taxon>Eukaryota</taxon>
        <taxon>Metazoa</taxon>
        <taxon>Ecdysozoa</taxon>
        <taxon>Arthropoda</taxon>
        <taxon>Crustacea</taxon>
        <taxon>Multicrustacea</taxon>
        <taxon>Malacostraca</taxon>
        <taxon>Eumalacostraca</taxon>
        <taxon>Eucarida</taxon>
        <taxon>Decapoda</taxon>
        <taxon>Pleocyemata</taxon>
        <taxon>Brachyura</taxon>
        <taxon>Eubrachyura</taxon>
        <taxon>Portunoidea</taxon>
        <taxon>Portunidae</taxon>
        <taxon>Portuninae</taxon>
        <taxon>Portunus</taxon>
    </lineage>
</organism>
<keyword evidence="2" id="KW-1185">Reference proteome</keyword>
<accession>A0A5B7J9G3</accession>
<sequence length="114" mass="12787">MKVRTAKLHAISGLTMKELKIFYFIDGNPILSSRTLTLLRFSTIQPRPVKQPQKKPWLRFTCSTKSVMRCKIEVSINSLGVIGAVTIKQGNISQVRGHSTCTDTRETAQKKPIS</sequence>
<comment type="caution">
    <text evidence="1">The sequence shown here is derived from an EMBL/GenBank/DDBJ whole genome shotgun (WGS) entry which is preliminary data.</text>
</comment>
<dbReference type="AlphaFoldDB" id="A0A5B7J9G3"/>
<gene>
    <name evidence="1" type="ORF">E2C01_085643</name>
</gene>
<reference evidence="1 2" key="1">
    <citation type="submission" date="2019-05" db="EMBL/GenBank/DDBJ databases">
        <title>Another draft genome of Portunus trituberculatus and its Hox gene families provides insights of decapod evolution.</title>
        <authorList>
            <person name="Jeong J.-H."/>
            <person name="Song I."/>
            <person name="Kim S."/>
            <person name="Choi T."/>
            <person name="Kim D."/>
            <person name="Ryu S."/>
            <person name="Kim W."/>
        </authorList>
    </citation>
    <scope>NUCLEOTIDE SEQUENCE [LARGE SCALE GENOMIC DNA]</scope>
    <source>
        <tissue evidence="1">Muscle</tissue>
    </source>
</reference>
<evidence type="ECO:0000313" key="2">
    <source>
        <dbReference type="Proteomes" id="UP000324222"/>
    </source>
</evidence>
<evidence type="ECO:0000313" key="1">
    <source>
        <dbReference type="EMBL" id="MPC90646.1"/>
    </source>
</evidence>
<name>A0A5B7J9G3_PORTR</name>
<dbReference type="EMBL" id="VSRR010085138">
    <property type="protein sequence ID" value="MPC90646.1"/>
    <property type="molecule type" value="Genomic_DNA"/>
</dbReference>
<dbReference type="Proteomes" id="UP000324222">
    <property type="component" value="Unassembled WGS sequence"/>
</dbReference>
<protein>
    <submittedName>
        <fullName evidence="1">Uncharacterized protein</fullName>
    </submittedName>
</protein>